<feature type="chain" id="PRO_5009108353" description="Outer membrane protein beta-barrel domain-containing protein" evidence="1">
    <location>
        <begin position="23"/>
        <end position="272"/>
    </location>
</feature>
<sequence>MRRITLYSILAITCASPATSFAASIPGAIMRNDNIGSIGYVNLHQHYTESGTNIATNGNVLTGTLDKETGNLSGIELDTASQWSHIGIRTHILYAAGNTAYDGHALSNNAPATGTTQNKLFDASFGLNYGFSFAALPDLAFMPSLEVGYNIWNRDLGSYSEVYLNGYWLGKLGLQYAVTPYLIVDGGYGAGRTVSPRMDSGLTSQTYTLGTAGISRGWIGVDFVLGGHLKLYAKYSTTSYRYLASAADANGYYEPDSKTVHDAVSAGIGLRF</sequence>
<dbReference type="AlphaFoldDB" id="A0A1D8IPQ9"/>
<organism evidence="2 3">
    <name type="scientific">Acidihalobacter yilgarnensis</name>
    <dbReference type="NCBI Taxonomy" id="2819280"/>
    <lineage>
        <taxon>Bacteria</taxon>
        <taxon>Pseudomonadati</taxon>
        <taxon>Pseudomonadota</taxon>
        <taxon>Gammaproteobacteria</taxon>
        <taxon>Chromatiales</taxon>
        <taxon>Ectothiorhodospiraceae</taxon>
        <taxon>Acidihalobacter</taxon>
    </lineage>
</organism>
<protein>
    <recommendedName>
        <fullName evidence="4">Outer membrane protein beta-barrel domain-containing protein</fullName>
    </recommendedName>
</protein>
<accession>A0A1D8IPQ9</accession>
<evidence type="ECO:0000313" key="3">
    <source>
        <dbReference type="Proteomes" id="UP000095401"/>
    </source>
</evidence>
<evidence type="ECO:0008006" key="4">
    <source>
        <dbReference type="Google" id="ProtNLM"/>
    </source>
</evidence>
<keyword evidence="1" id="KW-0732">Signal</keyword>
<keyword evidence="3" id="KW-1185">Reference proteome</keyword>
<dbReference type="EMBL" id="CP017415">
    <property type="protein sequence ID" value="AOU98429.1"/>
    <property type="molecule type" value="Genomic_DNA"/>
</dbReference>
<reference evidence="3" key="1">
    <citation type="submission" date="2016-09" db="EMBL/GenBank/DDBJ databases">
        <title>Acidihalobacter prosperus F5.</title>
        <authorList>
            <person name="Khaleque H.N."/>
            <person name="Ramsay J.P."/>
            <person name="Kaksonen A.H."/>
            <person name="Boxall N.J."/>
            <person name="Watkin E.L.J."/>
        </authorList>
    </citation>
    <scope>NUCLEOTIDE SEQUENCE [LARGE SCALE GENOMIC DNA]</scope>
    <source>
        <strain evidence="3">F5</strain>
    </source>
</reference>
<dbReference type="KEGG" id="aprs:BI364_11095"/>
<feature type="signal peptide" evidence="1">
    <location>
        <begin position="1"/>
        <end position="22"/>
    </location>
</feature>
<name>A0A1D8IPQ9_9GAMM</name>
<evidence type="ECO:0000256" key="1">
    <source>
        <dbReference type="SAM" id="SignalP"/>
    </source>
</evidence>
<evidence type="ECO:0000313" key="2">
    <source>
        <dbReference type="EMBL" id="AOU98429.1"/>
    </source>
</evidence>
<proteinExistence type="predicted"/>
<dbReference type="RefSeq" id="WP_070078790.1">
    <property type="nucleotide sequence ID" value="NZ_CP017415.1"/>
</dbReference>
<gene>
    <name evidence="2" type="ORF">BI364_11095</name>
</gene>
<dbReference type="Proteomes" id="UP000095401">
    <property type="component" value="Chromosome"/>
</dbReference>